<evidence type="ECO:0000256" key="2">
    <source>
        <dbReference type="ARBA" id="ARBA00022692"/>
    </source>
</evidence>
<dbReference type="Proteomes" id="UP001472866">
    <property type="component" value="Chromosome 10"/>
</dbReference>
<dbReference type="AlphaFoldDB" id="A0AAX4PEY4"/>
<evidence type="ECO:0000256" key="4">
    <source>
        <dbReference type="ARBA" id="ARBA00023034"/>
    </source>
</evidence>
<name>A0AAX4PEY4_9CHLO</name>
<dbReference type="GO" id="GO:2000640">
    <property type="term" value="P:positive regulation of SREBP signaling pathway"/>
    <property type="evidence" value="ECO:0007669"/>
    <property type="project" value="InterPro"/>
</dbReference>
<evidence type="ECO:0000313" key="11">
    <source>
        <dbReference type="Proteomes" id="UP001472866"/>
    </source>
</evidence>
<feature type="chain" id="PRO_5043791729" description="SREBP regulating gene protein" evidence="9">
    <location>
        <begin position="26"/>
        <end position="286"/>
    </location>
</feature>
<accession>A0AAX4PEY4</accession>
<comment type="subcellular location">
    <subcellularLocation>
        <location evidence="1">Golgi apparatus membrane</location>
        <topology evidence="1">Single-pass membrane protein</topology>
    </subcellularLocation>
</comment>
<keyword evidence="9" id="KW-0732">Signal</keyword>
<evidence type="ECO:0000313" key="10">
    <source>
        <dbReference type="EMBL" id="WZN64530.1"/>
    </source>
</evidence>
<evidence type="ECO:0000256" key="5">
    <source>
        <dbReference type="ARBA" id="ARBA00023136"/>
    </source>
</evidence>
<keyword evidence="2" id="KW-0812">Transmembrane</keyword>
<evidence type="ECO:0000256" key="7">
    <source>
        <dbReference type="ARBA" id="ARBA00023461"/>
    </source>
</evidence>
<keyword evidence="6" id="KW-0325">Glycoprotein</keyword>
<dbReference type="PANTHER" id="PTHR13481:SF0">
    <property type="entry name" value="SREBP REGULATING GENE PROTEIN"/>
    <property type="match status" value="1"/>
</dbReference>
<dbReference type="PROSITE" id="PS51257">
    <property type="entry name" value="PROKAR_LIPOPROTEIN"/>
    <property type="match status" value="1"/>
</dbReference>
<comment type="similarity">
    <text evidence="7">Belongs to the SPRING family.</text>
</comment>
<protein>
    <recommendedName>
        <fullName evidence="8">SREBP regulating gene protein</fullName>
    </recommendedName>
</protein>
<dbReference type="Pfam" id="PF10218">
    <property type="entry name" value="SPRING1"/>
    <property type="match status" value="1"/>
</dbReference>
<dbReference type="PANTHER" id="PTHR13481">
    <property type="entry name" value="SREBP REGULATING GENE PROTEIN"/>
    <property type="match status" value="1"/>
</dbReference>
<proteinExistence type="inferred from homology"/>
<feature type="signal peptide" evidence="9">
    <location>
        <begin position="1"/>
        <end position="25"/>
    </location>
</feature>
<keyword evidence="11" id="KW-1185">Reference proteome</keyword>
<keyword evidence="5" id="KW-0472">Membrane</keyword>
<reference evidence="10 11" key="1">
    <citation type="submission" date="2024-03" db="EMBL/GenBank/DDBJ databases">
        <title>Complete genome sequence of the green alga Chloropicon roscoffensis RCC1871.</title>
        <authorList>
            <person name="Lemieux C."/>
            <person name="Pombert J.-F."/>
            <person name="Otis C."/>
            <person name="Turmel M."/>
        </authorList>
    </citation>
    <scope>NUCLEOTIDE SEQUENCE [LARGE SCALE GENOMIC DNA]</scope>
    <source>
        <strain evidence="10 11">RCC1871</strain>
    </source>
</reference>
<dbReference type="GO" id="GO:0000139">
    <property type="term" value="C:Golgi membrane"/>
    <property type="evidence" value="ECO:0007669"/>
    <property type="project" value="UniProtKB-SubCell"/>
</dbReference>
<evidence type="ECO:0000256" key="3">
    <source>
        <dbReference type="ARBA" id="ARBA00022989"/>
    </source>
</evidence>
<keyword evidence="3" id="KW-1133">Transmembrane helix</keyword>
<keyword evidence="4" id="KW-0333">Golgi apparatus</keyword>
<sequence>MSRSVGLVLLLWVSCVAQGWGPADARGSRVPRRGLQSRPITATSTWFTQCDNTIETRDNVTDDKGALCSRENLNYETGCCPSEFSIVGDCSRCKQDECCDTYAHCVSCCMGPTVNAQSYLEDPNAFKVLLHPETGKWSTKWEYCTGQCRVTPLGTWFENKYKTPHHFCYGLYPMPTNTEYTLPAQVKVEMGLRGESCDSVCSQKGMRCSAAHLEEINLCEVIRETQEFKCKYCKIKDSAGQLGGPAVQKLGNDSVFDGICLQEKKVHDLRCDREVTEAYNRVCPCV</sequence>
<gene>
    <name evidence="10" type="ORF">HKI87_10g60870</name>
</gene>
<evidence type="ECO:0000256" key="9">
    <source>
        <dbReference type="SAM" id="SignalP"/>
    </source>
</evidence>
<dbReference type="InterPro" id="IPR019352">
    <property type="entry name" value="SPRING1"/>
</dbReference>
<evidence type="ECO:0000256" key="6">
    <source>
        <dbReference type="ARBA" id="ARBA00023180"/>
    </source>
</evidence>
<evidence type="ECO:0000256" key="1">
    <source>
        <dbReference type="ARBA" id="ARBA00004194"/>
    </source>
</evidence>
<dbReference type="EMBL" id="CP151510">
    <property type="protein sequence ID" value="WZN64530.1"/>
    <property type="molecule type" value="Genomic_DNA"/>
</dbReference>
<organism evidence="10 11">
    <name type="scientific">Chloropicon roscoffensis</name>
    <dbReference type="NCBI Taxonomy" id="1461544"/>
    <lineage>
        <taxon>Eukaryota</taxon>
        <taxon>Viridiplantae</taxon>
        <taxon>Chlorophyta</taxon>
        <taxon>Chloropicophyceae</taxon>
        <taxon>Chloropicales</taxon>
        <taxon>Chloropicaceae</taxon>
        <taxon>Chloropicon</taxon>
    </lineage>
</organism>
<evidence type="ECO:0000256" key="8">
    <source>
        <dbReference type="ARBA" id="ARBA00023485"/>
    </source>
</evidence>